<dbReference type="PANTHER" id="PTHR30071">
    <property type="entry name" value="HEME EXPORTER PROTEIN C"/>
    <property type="match status" value="1"/>
</dbReference>
<evidence type="ECO:0000256" key="9">
    <source>
        <dbReference type="RuleBase" id="RU364092"/>
    </source>
</evidence>
<dbReference type="GO" id="GO:0020037">
    <property type="term" value="F:heme binding"/>
    <property type="evidence" value="ECO:0007669"/>
    <property type="project" value="InterPro"/>
</dbReference>
<evidence type="ECO:0000313" key="12">
    <source>
        <dbReference type="Proteomes" id="UP000254601"/>
    </source>
</evidence>
<evidence type="ECO:0000256" key="2">
    <source>
        <dbReference type="ARBA" id="ARBA00004141"/>
    </source>
</evidence>
<keyword evidence="12" id="KW-1185">Reference proteome</keyword>
<feature type="transmembrane region" description="Helical" evidence="9">
    <location>
        <begin position="207"/>
        <end position="227"/>
    </location>
</feature>
<evidence type="ECO:0000256" key="8">
    <source>
        <dbReference type="ARBA" id="ARBA00023136"/>
    </source>
</evidence>
<evidence type="ECO:0000256" key="3">
    <source>
        <dbReference type="ARBA" id="ARBA00005840"/>
    </source>
</evidence>
<keyword evidence="8 9" id="KW-0472">Membrane</keyword>
<evidence type="ECO:0000259" key="10">
    <source>
        <dbReference type="Pfam" id="PF01578"/>
    </source>
</evidence>
<evidence type="ECO:0000256" key="4">
    <source>
        <dbReference type="ARBA" id="ARBA00016463"/>
    </source>
</evidence>
<comment type="subcellular location">
    <subcellularLocation>
        <location evidence="9">Cell inner membrane</location>
    </subcellularLocation>
    <subcellularLocation>
        <location evidence="2">Membrane</location>
        <topology evidence="2">Multi-pass membrane protein</topology>
    </subcellularLocation>
</comment>
<proteinExistence type="inferred from homology"/>
<evidence type="ECO:0000256" key="1">
    <source>
        <dbReference type="ARBA" id="ARBA00002442"/>
    </source>
</evidence>
<organism evidence="11 12">
    <name type="scientific">Suttonella ornithocola</name>
    <dbReference type="NCBI Taxonomy" id="279832"/>
    <lineage>
        <taxon>Bacteria</taxon>
        <taxon>Pseudomonadati</taxon>
        <taxon>Pseudomonadota</taxon>
        <taxon>Gammaproteobacteria</taxon>
        <taxon>Cardiobacteriales</taxon>
        <taxon>Cardiobacteriaceae</taxon>
        <taxon>Suttonella</taxon>
    </lineage>
</organism>
<comment type="similarity">
    <text evidence="3 9">Belongs to the CcmC/CycZ/HelC family.</text>
</comment>
<feature type="domain" description="Cytochrome c assembly protein" evidence="10">
    <location>
        <begin position="33"/>
        <end position="190"/>
    </location>
</feature>
<dbReference type="InterPro" id="IPR045062">
    <property type="entry name" value="Cyt_c_biogenesis_CcsA/CcmC"/>
</dbReference>
<dbReference type="GO" id="GO:0017004">
    <property type="term" value="P:cytochrome complex assembly"/>
    <property type="evidence" value="ECO:0007669"/>
    <property type="project" value="UniProtKB-KW"/>
</dbReference>
<dbReference type="AlphaFoldDB" id="A0A380MV00"/>
<feature type="transmembrane region" description="Helical" evidence="9">
    <location>
        <begin position="102"/>
        <end position="121"/>
    </location>
</feature>
<dbReference type="GO" id="GO:0015232">
    <property type="term" value="F:heme transmembrane transporter activity"/>
    <property type="evidence" value="ECO:0007669"/>
    <property type="project" value="InterPro"/>
</dbReference>
<dbReference type="RefSeq" id="WP_115306078.1">
    <property type="nucleotide sequence ID" value="NZ_UHIC01000001.1"/>
</dbReference>
<dbReference type="Pfam" id="PF01578">
    <property type="entry name" value="Cytochrom_C_asm"/>
    <property type="match status" value="1"/>
</dbReference>
<keyword evidence="6 9" id="KW-0201">Cytochrome c-type biogenesis</keyword>
<keyword evidence="9" id="KW-0813">Transport</keyword>
<sequence>MTLWKRLQKWGHRITSPQGFDHLAARILPWMMPLAWLILVVALIWGLAFTPIDARQKNVFRIIYIHVPSAALSMSIYLMIATASLIFFIWRIKLCALFCRTAAPYGTLLTALALITGAIWGKPTWGTYWTWDARLTSELILFFIYCAYIALQNSIDDRNQADRISAILAIVGIINIPIIHYSVVWWNSLHQPATLFKIGQPSIAPEMLWPLLLALLANYLLFFVYAIKGIQTQILQARITRHLQ</sequence>
<name>A0A380MV00_9GAMM</name>
<dbReference type="NCBIfam" id="TIGR01191">
    <property type="entry name" value="ccmC"/>
    <property type="match status" value="1"/>
</dbReference>
<feature type="transmembrane region" description="Helical" evidence="9">
    <location>
        <begin position="163"/>
        <end position="187"/>
    </location>
</feature>
<dbReference type="GO" id="GO:0005886">
    <property type="term" value="C:plasma membrane"/>
    <property type="evidence" value="ECO:0007669"/>
    <property type="project" value="UniProtKB-SubCell"/>
</dbReference>
<dbReference type="InterPro" id="IPR002541">
    <property type="entry name" value="Cyt_c_assembly"/>
</dbReference>
<evidence type="ECO:0000256" key="7">
    <source>
        <dbReference type="ARBA" id="ARBA00022989"/>
    </source>
</evidence>
<dbReference type="PANTHER" id="PTHR30071:SF1">
    <property type="entry name" value="CYTOCHROME B_B6 PROTEIN-RELATED"/>
    <property type="match status" value="1"/>
</dbReference>
<dbReference type="Proteomes" id="UP000254601">
    <property type="component" value="Unassembled WGS sequence"/>
</dbReference>
<keyword evidence="9" id="KW-0997">Cell inner membrane</keyword>
<keyword evidence="7 9" id="KW-1133">Transmembrane helix</keyword>
<dbReference type="PRINTS" id="PR01386">
    <property type="entry name" value="CCMCBIOGNSIS"/>
</dbReference>
<protein>
    <recommendedName>
        <fullName evidence="4 9">Heme exporter protein C</fullName>
    </recommendedName>
    <alternativeName>
        <fullName evidence="9">Cytochrome c-type biogenesis protein</fullName>
    </alternativeName>
</protein>
<dbReference type="EMBL" id="UHIC01000001">
    <property type="protein sequence ID" value="SUO96419.1"/>
    <property type="molecule type" value="Genomic_DNA"/>
</dbReference>
<reference evidence="11 12" key="1">
    <citation type="submission" date="2018-06" db="EMBL/GenBank/DDBJ databases">
        <authorList>
            <consortium name="Pathogen Informatics"/>
            <person name="Doyle S."/>
        </authorList>
    </citation>
    <scope>NUCLEOTIDE SEQUENCE [LARGE SCALE GENOMIC DNA]</scope>
    <source>
        <strain evidence="11 12">NCTC13337</strain>
    </source>
</reference>
<evidence type="ECO:0000256" key="6">
    <source>
        <dbReference type="ARBA" id="ARBA00022748"/>
    </source>
</evidence>
<evidence type="ECO:0000313" key="11">
    <source>
        <dbReference type="EMBL" id="SUO96419.1"/>
    </source>
</evidence>
<dbReference type="OrthoDB" id="9778550at2"/>
<keyword evidence="5 9" id="KW-0812">Transmembrane</keyword>
<feature type="transmembrane region" description="Helical" evidence="9">
    <location>
        <begin position="34"/>
        <end position="52"/>
    </location>
</feature>
<dbReference type="InterPro" id="IPR003557">
    <property type="entry name" value="Cyt_c_biogenesis_CcmC"/>
</dbReference>
<gene>
    <name evidence="9 11" type="primary">ccmC</name>
    <name evidence="11" type="ORF">NCTC13337_01853</name>
</gene>
<keyword evidence="9" id="KW-1003">Cell membrane</keyword>
<comment type="function">
    <text evidence="1 9">Required for the export of heme to the periplasm for the biogenesis of c-type cytochromes.</text>
</comment>
<accession>A0A380MV00</accession>
<feature type="transmembrane region" description="Helical" evidence="9">
    <location>
        <begin position="64"/>
        <end position="90"/>
    </location>
</feature>
<evidence type="ECO:0000256" key="5">
    <source>
        <dbReference type="ARBA" id="ARBA00022692"/>
    </source>
</evidence>
<feature type="transmembrane region" description="Helical" evidence="9">
    <location>
        <begin position="133"/>
        <end position="151"/>
    </location>
</feature>